<proteinExistence type="predicted"/>
<dbReference type="AlphaFoldDB" id="A0A1V6C9M6"/>
<accession>A0A1V6C9M6</accession>
<feature type="domain" description="Glycosyltransferase subfamily 4-like N-terminal" evidence="2">
    <location>
        <begin position="14"/>
        <end position="168"/>
    </location>
</feature>
<dbReference type="InterPro" id="IPR028098">
    <property type="entry name" value="Glyco_trans_4-like_N"/>
</dbReference>
<keyword evidence="3" id="KW-0808">Transferase</keyword>
<dbReference type="Pfam" id="PF00534">
    <property type="entry name" value="Glycos_transf_1"/>
    <property type="match status" value="1"/>
</dbReference>
<comment type="caution">
    <text evidence="3">The sequence shown here is derived from an EMBL/GenBank/DDBJ whole genome shotgun (WGS) entry which is preliminary data.</text>
</comment>
<dbReference type="Pfam" id="PF13439">
    <property type="entry name" value="Glyco_transf_4"/>
    <property type="match status" value="1"/>
</dbReference>
<reference evidence="3" key="1">
    <citation type="submission" date="2017-02" db="EMBL/GenBank/DDBJ databases">
        <title>Delving into the versatile metabolic prowess of the omnipresent phylum Bacteroidetes.</title>
        <authorList>
            <person name="Nobu M.K."/>
            <person name="Mei R."/>
            <person name="Narihiro T."/>
            <person name="Kuroda K."/>
            <person name="Liu W.-T."/>
        </authorList>
    </citation>
    <scope>NUCLEOTIDE SEQUENCE</scope>
    <source>
        <strain evidence="3">ADurb.Bin131</strain>
    </source>
</reference>
<dbReference type="PANTHER" id="PTHR12526:SF630">
    <property type="entry name" value="GLYCOSYLTRANSFERASE"/>
    <property type="match status" value="1"/>
</dbReference>
<dbReference type="PANTHER" id="PTHR12526">
    <property type="entry name" value="GLYCOSYLTRANSFERASE"/>
    <property type="match status" value="1"/>
</dbReference>
<dbReference type="GO" id="GO:0016757">
    <property type="term" value="F:glycosyltransferase activity"/>
    <property type="evidence" value="ECO:0007669"/>
    <property type="project" value="UniProtKB-KW"/>
</dbReference>
<sequence>MKNKILYIIPSAEIGGTENMVIALTSNIKLFNFEPVVLTLQHRGLFHEILDKYLIKNYYLNLKKNPLYGVIKCVFIFFREKPCLVQSFLFAGNIFARILRIFFPVPLICSQRSTDNWRKKIHWMVERYTSFLCCLIVSNSNAGKRVLMEKAGINCNKIVVIPNGIDIEKIKQYKTKSGSFLHRGIVVGSIGNLRKAKGYDVLVEAASIVCKKRKDIKFIILGKGPLEHYLKKKIEQLHIDDSVELYGFVDNVYNYILHFDIVIIPSLWEGFPVVALESMACGKPIIATTAGDMPEIIQDGINGLIVEPGNAKAMADALIKLVDNPNLMKKMGERSEGLVEKFSLNNMVREYVSVYENILQKMQPKFKKKHLNKV</sequence>
<dbReference type="Proteomes" id="UP000485562">
    <property type="component" value="Unassembled WGS sequence"/>
</dbReference>
<organism evidence="3">
    <name type="scientific">candidate division TA06 bacterium ADurb.Bin131</name>
    <dbReference type="NCBI Taxonomy" id="1852827"/>
    <lineage>
        <taxon>Bacteria</taxon>
        <taxon>Bacteria division TA06</taxon>
    </lineage>
</organism>
<evidence type="ECO:0000259" key="2">
    <source>
        <dbReference type="Pfam" id="PF13439"/>
    </source>
</evidence>
<dbReference type="Gene3D" id="3.40.50.2000">
    <property type="entry name" value="Glycogen Phosphorylase B"/>
    <property type="match status" value="2"/>
</dbReference>
<name>A0A1V6C9M6_UNCT6</name>
<evidence type="ECO:0000259" key="1">
    <source>
        <dbReference type="Pfam" id="PF00534"/>
    </source>
</evidence>
<feature type="domain" description="Glycosyl transferase family 1" evidence="1">
    <location>
        <begin position="184"/>
        <end position="335"/>
    </location>
</feature>
<gene>
    <name evidence="3" type="primary">kanE_1</name>
    <name evidence="3" type="ORF">BWX89_00875</name>
</gene>
<dbReference type="SUPFAM" id="SSF53756">
    <property type="entry name" value="UDP-Glycosyltransferase/glycogen phosphorylase"/>
    <property type="match status" value="1"/>
</dbReference>
<dbReference type="EMBL" id="MWDQ01000073">
    <property type="protein sequence ID" value="OQB73618.1"/>
    <property type="molecule type" value="Genomic_DNA"/>
</dbReference>
<dbReference type="InterPro" id="IPR001296">
    <property type="entry name" value="Glyco_trans_1"/>
</dbReference>
<keyword evidence="3" id="KW-0328">Glycosyltransferase</keyword>
<evidence type="ECO:0000313" key="3">
    <source>
        <dbReference type="EMBL" id="OQB73618.1"/>
    </source>
</evidence>
<dbReference type="EC" id="2.4.1.301" evidence="3"/>
<protein>
    <submittedName>
        <fullName evidence="3">Alpha-D-kanosaminyltransferase</fullName>
        <ecNumber evidence="3">2.4.1.301</ecNumber>
    </submittedName>
</protein>